<keyword evidence="8" id="KW-0496">Mitochondrion</keyword>
<dbReference type="EnsemblPlants" id="Ma01_t09210.2">
    <property type="protein sequence ID" value="Ma01_p09210.2"/>
    <property type="gene ID" value="Ma01_g09210"/>
</dbReference>
<keyword evidence="11" id="KW-0066">ATP synthesis</keyword>
<gene>
    <name evidence="14" type="ORF">GSMUA_293030.1</name>
</gene>
<evidence type="ECO:0000256" key="8">
    <source>
        <dbReference type="ARBA" id="ARBA00023128"/>
    </source>
</evidence>
<dbReference type="Gramene" id="Ma01_t09210.2">
    <property type="protein sequence ID" value="Ma01_p09210.2"/>
    <property type="gene ID" value="Ma01_g09210"/>
</dbReference>
<accession>A0A804HS16</accession>
<keyword evidence="10" id="KW-0139">CF(1)</keyword>
<evidence type="ECO:0000256" key="12">
    <source>
        <dbReference type="ARBA" id="ARBA00025364"/>
    </source>
</evidence>
<evidence type="ECO:0000256" key="3">
    <source>
        <dbReference type="ARBA" id="ARBA00011648"/>
    </source>
</evidence>
<keyword evidence="6" id="KW-0999">Mitochondrion inner membrane</keyword>
<proteinExistence type="inferred from homology"/>
<dbReference type="EMBL" id="HG996466">
    <property type="protein sequence ID" value="CAG1859008.1"/>
    <property type="molecule type" value="Genomic_DNA"/>
</dbReference>
<dbReference type="PANTHER" id="PTHR12448:SF0">
    <property type="entry name" value="ATP SYNTHASE SUBUNIT EPSILON, MITOCHONDRIAL"/>
    <property type="match status" value="1"/>
</dbReference>
<keyword evidence="16" id="KW-1185">Reference proteome</keyword>
<protein>
    <recommendedName>
        <fullName evidence="13">ATP synthase subunit epsilon, mitochondrial</fullName>
    </recommendedName>
</protein>
<dbReference type="GO" id="GO:0045259">
    <property type="term" value="C:proton-transporting ATP synthase complex"/>
    <property type="evidence" value="ECO:0007669"/>
    <property type="project" value="UniProtKB-KW"/>
</dbReference>
<evidence type="ECO:0000256" key="5">
    <source>
        <dbReference type="ARBA" id="ARBA00022781"/>
    </source>
</evidence>
<dbReference type="FunFam" id="1.10.1620.20:FF:000002">
    <property type="entry name" value="ATP synthase subunit epsilon, mitochondrial"/>
    <property type="match status" value="1"/>
</dbReference>
<comment type="subcellular location">
    <subcellularLocation>
        <location evidence="1">Mitochondrion inner membrane</location>
    </subcellularLocation>
</comment>
<evidence type="ECO:0000256" key="4">
    <source>
        <dbReference type="ARBA" id="ARBA00022448"/>
    </source>
</evidence>
<evidence type="ECO:0000256" key="1">
    <source>
        <dbReference type="ARBA" id="ARBA00004273"/>
    </source>
</evidence>
<evidence type="ECO:0000256" key="7">
    <source>
        <dbReference type="ARBA" id="ARBA00023065"/>
    </source>
</evidence>
<evidence type="ECO:0000256" key="11">
    <source>
        <dbReference type="ARBA" id="ARBA00023310"/>
    </source>
</evidence>
<evidence type="ECO:0000256" key="9">
    <source>
        <dbReference type="ARBA" id="ARBA00023136"/>
    </source>
</evidence>
<dbReference type="PANTHER" id="PTHR12448">
    <property type="entry name" value="ATP SYNTHASE EPSILON CHAIN, MITOCHONDRIAL"/>
    <property type="match status" value="1"/>
</dbReference>
<dbReference type="CDD" id="cd12153">
    <property type="entry name" value="F1-ATPase_epsilon"/>
    <property type="match status" value="1"/>
</dbReference>
<dbReference type="Gene3D" id="1.10.1620.20">
    <property type="entry name" value="ATP synthase, F1 complex, epsilon subunit superfamily, mitochondrial"/>
    <property type="match status" value="1"/>
</dbReference>
<evidence type="ECO:0000313" key="14">
    <source>
        <dbReference type="EMBL" id="CAG1859008.1"/>
    </source>
</evidence>
<keyword evidence="7" id="KW-0406">Ion transport</keyword>
<dbReference type="InterPro" id="IPR036742">
    <property type="entry name" value="ATP_synth_F1_esu_sf_mt"/>
</dbReference>
<dbReference type="GO" id="GO:0042776">
    <property type="term" value="P:proton motive force-driven mitochondrial ATP synthesis"/>
    <property type="evidence" value="ECO:0000318"/>
    <property type="project" value="GO_Central"/>
</dbReference>
<name>A0A804HS16_MUSAM</name>
<keyword evidence="4" id="KW-0813">Transport</keyword>
<evidence type="ECO:0000256" key="10">
    <source>
        <dbReference type="ARBA" id="ARBA00023196"/>
    </source>
</evidence>
<dbReference type="GO" id="GO:0046933">
    <property type="term" value="F:proton-transporting ATP synthase activity, rotational mechanism"/>
    <property type="evidence" value="ECO:0007669"/>
    <property type="project" value="InterPro"/>
</dbReference>
<evidence type="ECO:0000313" key="16">
    <source>
        <dbReference type="Proteomes" id="UP000012960"/>
    </source>
</evidence>
<dbReference type="InterPro" id="IPR006721">
    <property type="entry name" value="ATP_synth_F1_esu_mt"/>
</dbReference>
<evidence type="ECO:0000313" key="15">
    <source>
        <dbReference type="EnsemblPlants" id="Ma01_p09210.2"/>
    </source>
</evidence>
<dbReference type="SUPFAM" id="SSF48690">
    <property type="entry name" value="Epsilon subunit of mitochondrial F1F0-ATP synthase"/>
    <property type="match status" value="1"/>
</dbReference>
<keyword evidence="9" id="KW-0472">Membrane</keyword>
<dbReference type="AlphaFoldDB" id="A0A804HS16"/>
<reference evidence="15" key="2">
    <citation type="submission" date="2021-05" db="UniProtKB">
        <authorList>
            <consortium name="EnsemblPlants"/>
        </authorList>
    </citation>
    <scope>IDENTIFICATION</scope>
    <source>
        <strain evidence="15">subsp. malaccensis</strain>
    </source>
</reference>
<reference evidence="14" key="1">
    <citation type="submission" date="2021-03" db="EMBL/GenBank/DDBJ databases">
        <authorList>
            <consortium name="Genoscope - CEA"/>
            <person name="William W."/>
        </authorList>
    </citation>
    <scope>NUCLEOTIDE SEQUENCE</scope>
    <source>
        <strain evidence="14">Doubled-haploid Pahang</strain>
    </source>
</reference>
<organism evidence="15 16">
    <name type="scientific">Musa acuminata subsp. malaccensis</name>
    <name type="common">Wild banana</name>
    <name type="synonym">Musa malaccensis</name>
    <dbReference type="NCBI Taxonomy" id="214687"/>
    <lineage>
        <taxon>Eukaryota</taxon>
        <taxon>Viridiplantae</taxon>
        <taxon>Streptophyta</taxon>
        <taxon>Embryophyta</taxon>
        <taxon>Tracheophyta</taxon>
        <taxon>Spermatophyta</taxon>
        <taxon>Magnoliopsida</taxon>
        <taxon>Liliopsida</taxon>
        <taxon>Zingiberales</taxon>
        <taxon>Musaceae</taxon>
        <taxon>Musa</taxon>
    </lineage>
</organism>
<evidence type="ECO:0000256" key="13">
    <source>
        <dbReference type="ARBA" id="ARBA00070654"/>
    </source>
</evidence>
<dbReference type="Pfam" id="PF04627">
    <property type="entry name" value="ATP-synt_Eps"/>
    <property type="match status" value="1"/>
</dbReference>
<comment type="function">
    <text evidence="12">Mitochondrial membrane ATP synthase (F(1)F(0) ATP synthase or Complex V) produces ATP from ADP in the presence of a proton gradient across the membrane which is generated by electron transport complexes of the respiratory chain. F-type ATPases consist of two structural domains, F(1) - containing the extramembraneous catalytic core, and F(0) - containing the membrane proton channel, linked together by a central stalk and a peripheral stalk. During catalysis, ATP synthesis in the catalytic domain of F(1) is coupled via a rotary mechanism of the central stalk subunits to proton translocation. Part of the complex F(1) domain and of the central stalk which is part of the complex rotary element. Rotation of the central stalk against the surrounding alpha(3)beta(3) subunits leads to hydrolysis of ATP in three separate catalytic sites on the beta subunits.</text>
</comment>
<comment type="subunit">
    <text evidence="3">F-type ATPases have 2 components, CF(1) - the catalytic core - and CF(0) - the membrane proton channel. CF(1) has five subunits: alpha(3), beta(3), gamma(1), delta(1), epsilon(1). CF(0) has three main subunits: a, b and c.</text>
</comment>
<dbReference type="InParanoid" id="A0A804HS16"/>
<sequence length="129" mass="14629">MASAAAAAVPFWRAAGMTYITYSNICASLVRSCLKEPYKSETSGREKVHFNVTKWANGKPEKPAEHSYALLPWLIARLVNKASMLLQMQTNAYLAGMCDSVVVYFVCSFTCTQMFDMHTVHYRKYHRMS</sequence>
<evidence type="ECO:0000256" key="2">
    <source>
        <dbReference type="ARBA" id="ARBA00009502"/>
    </source>
</evidence>
<dbReference type="GO" id="GO:0005743">
    <property type="term" value="C:mitochondrial inner membrane"/>
    <property type="evidence" value="ECO:0000318"/>
    <property type="project" value="GO_Central"/>
</dbReference>
<comment type="similarity">
    <text evidence="2">Belongs to the eukaryotic ATPase epsilon family.</text>
</comment>
<dbReference type="Proteomes" id="UP000012960">
    <property type="component" value="Unplaced"/>
</dbReference>
<keyword evidence="5" id="KW-0375">Hydrogen ion transport</keyword>
<evidence type="ECO:0000256" key="6">
    <source>
        <dbReference type="ARBA" id="ARBA00022792"/>
    </source>
</evidence>